<evidence type="ECO:0000256" key="1">
    <source>
        <dbReference type="ARBA" id="ARBA00038473"/>
    </source>
</evidence>
<dbReference type="PANTHER" id="PTHR22935:SF95">
    <property type="entry name" value="BETA-LACTAMASE-LIKE 1-RELATED"/>
    <property type="match status" value="1"/>
</dbReference>
<gene>
    <name evidence="3" type="ORF">H4K34_16445</name>
</gene>
<dbReference type="PANTHER" id="PTHR22935">
    <property type="entry name" value="PENICILLIN-BINDING PROTEIN"/>
    <property type="match status" value="1"/>
</dbReference>
<dbReference type="Gene3D" id="3.40.710.10">
    <property type="entry name" value="DD-peptidase/beta-lactamase superfamily"/>
    <property type="match status" value="1"/>
</dbReference>
<name>A0A7H0VK47_9FLAO</name>
<protein>
    <submittedName>
        <fullName evidence="3">Beta-lactamase family protein</fullName>
    </submittedName>
</protein>
<sequence>MLFFSLSSCNFNKEQAVDHKGSSDQSLCFCQKEAIAKKTELEYGIREQVKFLDEEEELQSIQSKLTEYTIPALSLSVIEHGEISWSELYQNPAFATQSELDCSTIFQAASLSKPVTYMAALRMEAAGAIDMDRDIESYLKDFHLPEGEQSAENPVTFRNLFSHTSGISRGGYLGYDQDSALPSDLDILKGSPGVNTPAIQVALPPNFTLSYSGGGYTLAELALQDIFQAEFPEIMDQWILRPLQMKHSLFDQPLPDSLAPRVAKGHDTNGKMINGGWNNYPQQAAAGLWSTSQDMALFLIEIYKAYHGKSALFTQAEIEAMLDQQREGHVYGFIIQRAGNAISLTHYGGNVGYRSGMTINLTNGNGLVYLINSDNGADLGNELLLSASAVYDWPHFKQTAVSRGEISEDSLQALAGDYKWNDQIDLSLEFDTKHKQIVLVFPNGDRYGLCPVQSNGLQLIHPKTGVMISFRKEDALEVFSLYGQKAVRKRF</sequence>
<dbReference type="InterPro" id="IPR001466">
    <property type="entry name" value="Beta-lactam-related"/>
</dbReference>
<dbReference type="EMBL" id="CP060139">
    <property type="protein sequence ID" value="QNR26095.1"/>
    <property type="molecule type" value="Genomic_DNA"/>
</dbReference>
<dbReference type="SUPFAM" id="SSF56601">
    <property type="entry name" value="beta-lactamase/transpeptidase-like"/>
    <property type="match status" value="1"/>
</dbReference>
<accession>A0A7H0VK47</accession>
<evidence type="ECO:0000313" key="4">
    <source>
        <dbReference type="Proteomes" id="UP000516305"/>
    </source>
</evidence>
<dbReference type="KEGG" id="chyd:H4K34_16445"/>
<comment type="similarity">
    <text evidence="1">Belongs to the beta-lactamase family.</text>
</comment>
<evidence type="ECO:0000259" key="2">
    <source>
        <dbReference type="Pfam" id="PF00144"/>
    </source>
</evidence>
<dbReference type="AlphaFoldDB" id="A0A7H0VK47"/>
<dbReference type="InterPro" id="IPR012338">
    <property type="entry name" value="Beta-lactam/transpept-like"/>
</dbReference>
<evidence type="ECO:0000313" key="3">
    <source>
        <dbReference type="EMBL" id="QNR26095.1"/>
    </source>
</evidence>
<feature type="domain" description="Beta-lactamase-related" evidence="2">
    <location>
        <begin position="61"/>
        <end position="378"/>
    </location>
</feature>
<keyword evidence="4" id="KW-1185">Reference proteome</keyword>
<organism evidence="3 4">
    <name type="scientific">Croceimicrobium hydrocarbonivorans</name>
    <dbReference type="NCBI Taxonomy" id="2761580"/>
    <lineage>
        <taxon>Bacteria</taxon>
        <taxon>Pseudomonadati</taxon>
        <taxon>Bacteroidota</taxon>
        <taxon>Flavobacteriia</taxon>
        <taxon>Flavobacteriales</taxon>
        <taxon>Owenweeksiaceae</taxon>
        <taxon>Croceimicrobium</taxon>
    </lineage>
</organism>
<dbReference type="InterPro" id="IPR051478">
    <property type="entry name" value="Beta-lactamase-like_AB/R"/>
</dbReference>
<proteinExistence type="inferred from homology"/>
<dbReference type="Proteomes" id="UP000516305">
    <property type="component" value="Chromosome"/>
</dbReference>
<dbReference type="Pfam" id="PF00144">
    <property type="entry name" value="Beta-lactamase"/>
    <property type="match status" value="1"/>
</dbReference>
<reference evidence="3 4" key="1">
    <citation type="submission" date="2020-08" db="EMBL/GenBank/DDBJ databases">
        <title>Croceimicrobium hydrocarbonivorans gen. nov., sp. nov., a novel marine bacterium isolated from a bacterial consortium that degrades polyethylene terephthalate.</title>
        <authorList>
            <person name="Liu R."/>
        </authorList>
    </citation>
    <scope>NUCLEOTIDE SEQUENCE [LARGE SCALE GENOMIC DNA]</scope>
    <source>
        <strain evidence="3 4">A20-9</strain>
    </source>
</reference>